<dbReference type="InterPro" id="IPR003748">
    <property type="entry name" value="DUF169"/>
</dbReference>
<organism evidence="1 5">
    <name type="scientific">Parabacteroides distasonis</name>
    <dbReference type="NCBI Taxonomy" id="823"/>
    <lineage>
        <taxon>Bacteria</taxon>
        <taxon>Pseudomonadati</taxon>
        <taxon>Bacteroidota</taxon>
        <taxon>Bacteroidia</taxon>
        <taxon>Bacteroidales</taxon>
        <taxon>Tannerellaceae</taxon>
        <taxon>Parabacteroides</taxon>
    </lineage>
</organism>
<dbReference type="EMBL" id="CP051672">
    <property type="protein sequence ID" value="QJE30835.1"/>
    <property type="molecule type" value="Genomic_DNA"/>
</dbReference>
<dbReference type="AlphaFoldDB" id="A0A174WN29"/>
<reference evidence="6 7" key="2">
    <citation type="journal article" date="2019" name="Nat. Med.">
        <title>A library of human gut bacterial isolates paired with longitudinal multiomics data enables mechanistic microbiome research.</title>
        <authorList>
            <person name="Poyet M."/>
            <person name="Groussin M."/>
            <person name="Gibbons S.M."/>
            <person name="Avila-Pacheco J."/>
            <person name="Jiang X."/>
            <person name="Kearney S.M."/>
            <person name="Perrotta A.R."/>
            <person name="Berdy B."/>
            <person name="Zhao S."/>
            <person name="Lieberman T.D."/>
            <person name="Swanson P.K."/>
            <person name="Smith M."/>
            <person name="Roesemann S."/>
            <person name="Alexander J.E."/>
            <person name="Rich S.A."/>
            <person name="Livny J."/>
            <person name="Vlamakis H."/>
            <person name="Clish C."/>
            <person name="Bullock K."/>
            <person name="Deik A."/>
            <person name="Scott J."/>
            <person name="Pierce K.A."/>
            <person name="Xavier R.J."/>
            <person name="Alm E.J."/>
        </authorList>
    </citation>
    <scope>NUCLEOTIDE SEQUENCE [LARGE SCALE GENOMIC DNA]</scope>
    <source>
        <strain evidence="3 7">BIOML-A10</strain>
        <strain evidence="2 6">BIOML-A11</strain>
    </source>
</reference>
<proteinExistence type="predicted"/>
<reference evidence="1 5" key="1">
    <citation type="submission" date="2015-09" db="EMBL/GenBank/DDBJ databases">
        <authorList>
            <consortium name="Pathogen Informatics"/>
        </authorList>
    </citation>
    <scope>NUCLEOTIDE SEQUENCE [LARGE SCALE GENOMIC DNA]</scope>
    <source>
        <strain evidence="1 5">2789STDY5834948</strain>
    </source>
</reference>
<evidence type="ECO:0000313" key="7">
    <source>
        <dbReference type="Proteomes" id="UP000471216"/>
    </source>
</evidence>
<dbReference type="EMBL" id="WKMX01000005">
    <property type="protein sequence ID" value="MRZ05757.1"/>
    <property type="molecule type" value="Genomic_DNA"/>
</dbReference>
<evidence type="ECO:0000313" key="1">
    <source>
        <dbReference type="EMBL" id="CUQ45440.1"/>
    </source>
</evidence>
<dbReference type="Proteomes" id="UP000501982">
    <property type="component" value="Chromosome"/>
</dbReference>
<dbReference type="Proteomes" id="UP000095332">
    <property type="component" value="Unassembled WGS sequence"/>
</dbReference>
<evidence type="ECO:0000313" key="4">
    <source>
        <dbReference type="EMBL" id="QJE30835.1"/>
    </source>
</evidence>
<dbReference type="EMBL" id="WKMW01000003">
    <property type="protein sequence ID" value="MRY83381.1"/>
    <property type="molecule type" value="Genomic_DNA"/>
</dbReference>
<protein>
    <submittedName>
        <fullName evidence="4">DUF169 domain-containing protein</fullName>
    </submittedName>
    <submittedName>
        <fullName evidence="1">Uncharacterized ArCR, COG2043</fullName>
    </submittedName>
</protein>
<dbReference type="Proteomes" id="UP000471216">
    <property type="component" value="Unassembled WGS sequence"/>
</dbReference>
<gene>
    <name evidence="1" type="ORF">ERS852560_03035</name>
    <name evidence="3" type="ORF">GKD54_05885</name>
    <name evidence="2" type="ORF">GKD58_03685</name>
    <name evidence="4" type="ORF">HHO38_22260</name>
</gene>
<reference evidence="4 8" key="3">
    <citation type="submission" date="2020-04" db="EMBL/GenBank/DDBJ databases">
        <title>Complete Genomes and Methylome analysis of CBBP consortium that reverse antibiotic-induced susceptibility to vancomycin-resistant Enterococcus faecium infection.</title>
        <authorList>
            <person name="Fomenkov A."/>
            <person name="Zhang Z."/>
            <person name="Pamer E."/>
            <person name="Roberts R.J."/>
        </authorList>
    </citation>
    <scope>NUCLEOTIDE SEQUENCE [LARGE SCALE GENOMIC DNA]</scope>
    <source>
        <strain evidence="8">CBBP</strain>
        <strain evidence="4">CBBP-1</strain>
    </source>
</reference>
<dbReference type="RefSeq" id="WP_036613193.1">
    <property type="nucleotide sequence ID" value="NZ_CP051672.1"/>
</dbReference>
<dbReference type="EMBL" id="CZBM01000013">
    <property type="protein sequence ID" value="CUQ45440.1"/>
    <property type="molecule type" value="Genomic_DNA"/>
</dbReference>
<sequence>MDIQTFINNYYEAFSLKAELPIAFWYSDSLLGELKQTQGCLFKALPAIRQGEIISMNGDSVGCGGGKFYTGFTPMPEHVPNFVSLKERYKQTPEMVVEGIKGMNVQRSSLPYLHFARIDRLTSFEKVEGLLFLATPDILSGLITWTFFDNNNPDAVSTPFGSGCSSTITLTVNENRQGGHRTFLGFFDPSVRPYVESNLLSLTIPMSRFKTMYQTMRNSSLYETHAWAKIKTRINEG</sequence>
<evidence type="ECO:0000313" key="3">
    <source>
        <dbReference type="EMBL" id="MRZ05757.1"/>
    </source>
</evidence>
<accession>A0A174WN29</accession>
<evidence type="ECO:0000313" key="2">
    <source>
        <dbReference type="EMBL" id="MRY83381.1"/>
    </source>
</evidence>
<evidence type="ECO:0000313" key="5">
    <source>
        <dbReference type="Proteomes" id="UP000095332"/>
    </source>
</evidence>
<dbReference type="Proteomes" id="UP000450599">
    <property type="component" value="Unassembled WGS sequence"/>
</dbReference>
<evidence type="ECO:0000313" key="8">
    <source>
        <dbReference type="Proteomes" id="UP000501982"/>
    </source>
</evidence>
<name>A0A174WN29_PARDI</name>
<evidence type="ECO:0000313" key="6">
    <source>
        <dbReference type="Proteomes" id="UP000450599"/>
    </source>
</evidence>
<dbReference type="Pfam" id="PF02596">
    <property type="entry name" value="DUF169"/>
    <property type="match status" value="1"/>
</dbReference>